<accession>A0A9N9KLN3</accession>
<keyword evidence="1" id="KW-0812">Transmembrane</keyword>
<keyword evidence="1" id="KW-0472">Membrane</keyword>
<protein>
    <submittedName>
        <fullName evidence="2">2760_t:CDS:1</fullName>
    </submittedName>
</protein>
<sequence>KDITSSFIYFFLLSKFILGATCGGLKMFGIGGKGFVDLVLTLSVLVIGYIIKDYFCWTYILLTTAAIAICFK</sequence>
<feature type="non-terminal residue" evidence="2">
    <location>
        <position position="1"/>
    </location>
</feature>
<evidence type="ECO:0000313" key="3">
    <source>
        <dbReference type="Proteomes" id="UP000789759"/>
    </source>
</evidence>
<organism evidence="2 3">
    <name type="scientific">Cetraspora pellucida</name>
    <dbReference type="NCBI Taxonomy" id="1433469"/>
    <lineage>
        <taxon>Eukaryota</taxon>
        <taxon>Fungi</taxon>
        <taxon>Fungi incertae sedis</taxon>
        <taxon>Mucoromycota</taxon>
        <taxon>Glomeromycotina</taxon>
        <taxon>Glomeromycetes</taxon>
        <taxon>Diversisporales</taxon>
        <taxon>Gigasporaceae</taxon>
        <taxon>Cetraspora</taxon>
    </lineage>
</organism>
<feature type="transmembrane region" description="Helical" evidence="1">
    <location>
        <begin position="34"/>
        <end position="51"/>
    </location>
</feature>
<keyword evidence="3" id="KW-1185">Reference proteome</keyword>
<gene>
    <name evidence="2" type="ORF">CPELLU_LOCUS21730</name>
</gene>
<reference evidence="2" key="1">
    <citation type="submission" date="2021-06" db="EMBL/GenBank/DDBJ databases">
        <authorList>
            <person name="Kallberg Y."/>
            <person name="Tangrot J."/>
            <person name="Rosling A."/>
        </authorList>
    </citation>
    <scope>NUCLEOTIDE SEQUENCE</scope>
    <source>
        <strain evidence="2">FL966</strain>
    </source>
</reference>
<evidence type="ECO:0000256" key="1">
    <source>
        <dbReference type="SAM" id="Phobius"/>
    </source>
</evidence>
<evidence type="ECO:0000313" key="2">
    <source>
        <dbReference type="EMBL" id="CAG8838613.1"/>
    </source>
</evidence>
<proteinExistence type="predicted"/>
<dbReference type="AlphaFoldDB" id="A0A9N9KLN3"/>
<name>A0A9N9KLN3_9GLOM</name>
<keyword evidence="1" id="KW-1133">Transmembrane helix</keyword>
<dbReference type="EMBL" id="CAJVQA010084724">
    <property type="protein sequence ID" value="CAG8838613.1"/>
    <property type="molecule type" value="Genomic_DNA"/>
</dbReference>
<feature type="transmembrane region" description="Helical" evidence="1">
    <location>
        <begin position="7"/>
        <end position="28"/>
    </location>
</feature>
<dbReference type="Proteomes" id="UP000789759">
    <property type="component" value="Unassembled WGS sequence"/>
</dbReference>
<comment type="caution">
    <text evidence="2">The sequence shown here is derived from an EMBL/GenBank/DDBJ whole genome shotgun (WGS) entry which is preliminary data.</text>
</comment>
<feature type="non-terminal residue" evidence="2">
    <location>
        <position position="72"/>
    </location>
</feature>